<dbReference type="InterPro" id="IPR018712">
    <property type="entry name" value="Tle1-like_cat"/>
</dbReference>
<protein>
    <submittedName>
        <fullName evidence="2">DUF2235 domain-containing protein</fullName>
    </submittedName>
</protein>
<dbReference type="SUPFAM" id="SSF53474">
    <property type="entry name" value="alpha/beta-Hydrolases"/>
    <property type="match status" value="1"/>
</dbReference>
<comment type="caution">
    <text evidence="2">The sequence shown here is derived from an EMBL/GenBank/DDBJ whole genome shotgun (WGS) entry which is preliminary data.</text>
</comment>
<evidence type="ECO:0000313" key="3">
    <source>
        <dbReference type="Proteomes" id="UP000777935"/>
    </source>
</evidence>
<gene>
    <name evidence="2" type="ORF">HRQ87_09085</name>
</gene>
<dbReference type="EMBL" id="JABUFE010000004">
    <property type="protein sequence ID" value="NSX54954.1"/>
    <property type="molecule type" value="Genomic_DNA"/>
</dbReference>
<reference evidence="2 3" key="1">
    <citation type="submission" date="2020-06" db="EMBL/GenBank/DDBJ databases">
        <title>Sulfitobacter algicola sp. nov., isolated from green algae.</title>
        <authorList>
            <person name="Wang C."/>
        </authorList>
    </citation>
    <scope>NUCLEOTIDE SEQUENCE [LARGE SCALE GENOMIC DNA]</scope>
    <source>
        <strain evidence="2 3">1151</strain>
    </source>
</reference>
<dbReference type="Pfam" id="PF09994">
    <property type="entry name" value="T6SS_Tle1-like_cat"/>
    <property type="match status" value="1"/>
</dbReference>
<accession>A0ABX2IWV4</accession>
<sequence length="352" mass="39736">MPLRDQLLGLVGHSPDINTDIPPHPRGRVDHLIILDGTLSSSRPGHETNAGQAYNVIKRIKSRKFMSLYYAPGLQFHDVRSGFDAAIGRGMDTRIKEAYGFLACRYRPGDRIFLIGYSRGAYAARSLAGLIGRVGLLRSEYATVRHIRKAYRRYKNPDASDIAIAFRNAYCHPHTQIEALALWETVKALGVRLPIIRHFSDRKHSFHDHKLGDHVNHGFHALAIDETRKIFEPIMWERCGTVGPKIEQMWFRGVHGDIGGQVGGYPAARPLSNIPLVWILKKLEDLDVKLPAGWHDEIKQDALAPSVGKWRRGGFLFLSRGKRRVGMHKTEMFHPTLAHDIKTLSQITQAAE</sequence>
<dbReference type="PANTHER" id="PTHR33840:SF1">
    <property type="entry name" value="TLE1 PHOSPHOLIPASE DOMAIN-CONTAINING PROTEIN"/>
    <property type="match status" value="1"/>
</dbReference>
<dbReference type="Proteomes" id="UP000777935">
    <property type="component" value="Unassembled WGS sequence"/>
</dbReference>
<feature type="domain" description="T6SS Phospholipase effector Tle1-like catalytic" evidence="1">
    <location>
        <begin position="33"/>
        <end position="281"/>
    </location>
</feature>
<dbReference type="RefSeq" id="WP_174137513.1">
    <property type="nucleotide sequence ID" value="NZ_JABUFE010000004.1"/>
</dbReference>
<evidence type="ECO:0000313" key="2">
    <source>
        <dbReference type="EMBL" id="NSX54954.1"/>
    </source>
</evidence>
<organism evidence="2 3">
    <name type="scientific">Parasulfitobacter algicola</name>
    <dbReference type="NCBI Taxonomy" id="2614809"/>
    <lineage>
        <taxon>Bacteria</taxon>
        <taxon>Pseudomonadati</taxon>
        <taxon>Pseudomonadota</taxon>
        <taxon>Alphaproteobacteria</taxon>
        <taxon>Rhodobacterales</taxon>
        <taxon>Roseobacteraceae</taxon>
        <taxon>Parasulfitobacter</taxon>
    </lineage>
</organism>
<proteinExistence type="predicted"/>
<name>A0ABX2IWV4_9RHOB</name>
<dbReference type="PANTHER" id="PTHR33840">
    <property type="match status" value="1"/>
</dbReference>
<evidence type="ECO:0000259" key="1">
    <source>
        <dbReference type="Pfam" id="PF09994"/>
    </source>
</evidence>
<keyword evidence="3" id="KW-1185">Reference proteome</keyword>
<dbReference type="InterPro" id="IPR029058">
    <property type="entry name" value="AB_hydrolase_fold"/>
</dbReference>